<comment type="caution">
    <text evidence="1">The sequence shown here is derived from an EMBL/GenBank/DDBJ whole genome shotgun (WGS) entry which is preliminary data.</text>
</comment>
<dbReference type="Proteomes" id="UP001153404">
    <property type="component" value="Unassembled WGS sequence"/>
</dbReference>
<keyword evidence="2" id="KW-1185">Reference proteome</keyword>
<reference evidence="1" key="1">
    <citation type="submission" date="2022-10" db="EMBL/GenBank/DDBJ databases">
        <title>Comparative genomic analysis of Cohnella hashimotonis sp. nov., isolated from the International Space Station.</title>
        <authorList>
            <person name="Simpson A."/>
            <person name="Venkateswaran K."/>
        </authorList>
    </citation>
    <scope>NUCLEOTIDE SEQUENCE</scope>
    <source>
        <strain evidence="1">DSM 28161</strain>
    </source>
</reference>
<sequence>MVVPLTISGSDEATNCACSQFSDSCAGMYLSEALLPVAALKPSTIF</sequence>
<dbReference type="EMBL" id="JAPDIA010000003">
    <property type="protein sequence ID" value="MDG0810238.1"/>
    <property type="molecule type" value="Genomic_DNA"/>
</dbReference>
<proteinExistence type="predicted"/>
<organism evidence="1 2">
    <name type="scientific">Cohnella rhizosphaerae</name>
    <dbReference type="NCBI Taxonomy" id="1457232"/>
    <lineage>
        <taxon>Bacteria</taxon>
        <taxon>Bacillati</taxon>
        <taxon>Bacillota</taxon>
        <taxon>Bacilli</taxon>
        <taxon>Bacillales</taxon>
        <taxon>Paenibacillaceae</taxon>
        <taxon>Cohnella</taxon>
    </lineage>
</organism>
<evidence type="ECO:0000313" key="1">
    <source>
        <dbReference type="EMBL" id="MDG0810238.1"/>
    </source>
</evidence>
<name>A0A9X4QTE0_9BACL</name>
<dbReference type="AlphaFoldDB" id="A0A9X4QTE0"/>
<protein>
    <submittedName>
        <fullName evidence="1">Uncharacterized protein</fullName>
    </submittedName>
</protein>
<gene>
    <name evidence="1" type="ORF">OMP40_13460</name>
</gene>
<accession>A0A9X4QTE0</accession>
<evidence type="ECO:0000313" key="2">
    <source>
        <dbReference type="Proteomes" id="UP001153404"/>
    </source>
</evidence>